<sequence>MWKFIIIINKTYKKERYTRSTFLFLLSRFTLTSKKMSTLLENIIAIIDLFHDYSTTDKETDTLSREELKELLEMEERQGSRHEQSGDRTRHTGSHQGQQATRGQPDSAHGDSDLSTVDRQGRHHQQSQDSSRHSRTGHGSGNSKHQEASVSQASDSEGQSLDSETQSGSVQERSRSSQRRQRGSSSQSSTRGRQGPRHDQAHDSSRHSGSHEGQAARQGQSSSEFRPVSNRGSSISQDSDSEGLTEDSERQYGSGSGNQQGSARGHAGDSARHSDQNYIFLSLENYMTKC</sequence>
<dbReference type="PANTHER" id="PTHR22571:SF51">
    <property type="entry name" value="FILAGGRIN"/>
    <property type="match status" value="1"/>
</dbReference>
<dbReference type="Ensembl" id="ENSCAFT00030031283.1">
    <property type="protein sequence ID" value="ENSCAFP00030027299.1"/>
    <property type="gene ID" value="ENSCAFG00030016836.1"/>
</dbReference>
<dbReference type="SMART" id="SM01394">
    <property type="entry name" value="S_100"/>
    <property type="match status" value="1"/>
</dbReference>
<dbReference type="InterPro" id="IPR052503">
    <property type="entry name" value="S100-fused_Epidermal_Struct"/>
</dbReference>
<accession>A0A8C0NJ54</accession>
<feature type="compositionally biased region" description="Basic and acidic residues" evidence="1">
    <location>
        <begin position="196"/>
        <end position="210"/>
    </location>
</feature>
<dbReference type="AlphaFoldDB" id="A0A8C0NJ54"/>
<evidence type="ECO:0000259" key="2">
    <source>
        <dbReference type="SMART" id="SM01394"/>
    </source>
</evidence>
<evidence type="ECO:0000313" key="5">
    <source>
        <dbReference type="Proteomes" id="UP000002254"/>
    </source>
</evidence>
<feature type="domain" description="S100/CaBP-9k-type calcium binding subdomain" evidence="2">
    <location>
        <begin position="39"/>
        <end position="81"/>
    </location>
</feature>
<dbReference type="Ensembl" id="ENSCAFT00000092074.2">
    <property type="protein sequence ID" value="ENSCAFP00000069098.1"/>
    <property type="gene ID" value="ENSCAFG00000048150.2"/>
</dbReference>
<reference evidence="3 5" key="1">
    <citation type="journal article" date="2005" name="Nature">
        <title>Genome sequence, comparative analysis and haplotype structure of the domestic dog.</title>
        <authorList>
            <consortium name="Broad Sequencing Platform"/>
            <person name="Lindblad-Toh K."/>
            <person name="Wade C.M."/>
            <person name="Mikkelsen T.S."/>
            <person name="Karlsson E.K."/>
            <person name="Jaffe D.B."/>
            <person name="Kamal M."/>
            <person name="Clamp M."/>
            <person name="Chang J.L."/>
            <person name="Kulbokas E.J. III"/>
            <person name="Zody M.C."/>
            <person name="Mauceli E."/>
            <person name="Xie X."/>
            <person name="Breen M."/>
            <person name="Wayne R.K."/>
            <person name="Ostrander E.A."/>
            <person name="Ponting C.P."/>
            <person name="Galibert F."/>
            <person name="Smith D.R."/>
            <person name="DeJong P.J."/>
            <person name="Kirkness E."/>
            <person name="Alvarez P."/>
            <person name="Biagi T."/>
            <person name="Brockman W."/>
            <person name="Butler J."/>
            <person name="Chin C.W."/>
            <person name="Cook A."/>
            <person name="Cuff J."/>
            <person name="Daly M.J."/>
            <person name="DeCaprio D."/>
            <person name="Gnerre S."/>
            <person name="Grabherr M."/>
            <person name="Kellis M."/>
            <person name="Kleber M."/>
            <person name="Bardeleben C."/>
            <person name="Goodstadt L."/>
            <person name="Heger A."/>
            <person name="Hitte C."/>
            <person name="Kim L."/>
            <person name="Koepfli K.P."/>
            <person name="Parker H.G."/>
            <person name="Pollinger J.P."/>
            <person name="Searle S.M."/>
            <person name="Sutter N.B."/>
            <person name="Thomas R."/>
            <person name="Webber C."/>
            <person name="Baldwin J."/>
            <person name="Abebe A."/>
            <person name="Abouelleil A."/>
            <person name="Aftuck L."/>
            <person name="Ait-Zahra M."/>
            <person name="Aldredge T."/>
            <person name="Allen N."/>
            <person name="An P."/>
            <person name="Anderson S."/>
            <person name="Antoine C."/>
            <person name="Arachchi H."/>
            <person name="Aslam A."/>
            <person name="Ayotte L."/>
            <person name="Bachantsang P."/>
            <person name="Barry A."/>
            <person name="Bayul T."/>
            <person name="Benamara M."/>
            <person name="Berlin A."/>
            <person name="Bessette D."/>
            <person name="Blitshteyn B."/>
            <person name="Bloom T."/>
            <person name="Blye J."/>
            <person name="Boguslavskiy L."/>
            <person name="Bonnet C."/>
            <person name="Boukhgalter B."/>
            <person name="Brown A."/>
            <person name="Cahill P."/>
            <person name="Calixte N."/>
            <person name="Camarata J."/>
            <person name="Cheshatsang Y."/>
            <person name="Chu J."/>
            <person name="Citroen M."/>
            <person name="Collymore A."/>
            <person name="Cooke P."/>
            <person name="Dawoe T."/>
            <person name="Daza R."/>
            <person name="Decktor K."/>
            <person name="DeGray S."/>
            <person name="Dhargay N."/>
            <person name="Dooley K."/>
            <person name="Dooley K."/>
            <person name="Dorje P."/>
            <person name="Dorjee K."/>
            <person name="Dorris L."/>
            <person name="Duffey N."/>
            <person name="Dupes A."/>
            <person name="Egbiremolen O."/>
            <person name="Elong R."/>
            <person name="Falk J."/>
            <person name="Farina A."/>
            <person name="Faro S."/>
            <person name="Ferguson D."/>
            <person name="Ferreira P."/>
            <person name="Fisher S."/>
            <person name="FitzGerald M."/>
            <person name="Foley K."/>
            <person name="Foley C."/>
            <person name="Franke A."/>
            <person name="Friedrich D."/>
            <person name="Gage D."/>
            <person name="Garber M."/>
            <person name="Gearin G."/>
            <person name="Giannoukos G."/>
            <person name="Goode T."/>
            <person name="Goyette A."/>
            <person name="Graham J."/>
            <person name="Grandbois E."/>
            <person name="Gyaltsen K."/>
            <person name="Hafez N."/>
            <person name="Hagopian D."/>
            <person name="Hagos B."/>
            <person name="Hall J."/>
            <person name="Healy C."/>
            <person name="Hegarty R."/>
            <person name="Honan T."/>
            <person name="Horn A."/>
            <person name="Houde N."/>
            <person name="Hughes L."/>
            <person name="Hunnicutt L."/>
            <person name="Husby M."/>
            <person name="Jester B."/>
            <person name="Jones C."/>
            <person name="Kamat A."/>
            <person name="Kanga B."/>
            <person name="Kells C."/>
            <person name="Khazanovich D."/>
            <person name="Kieu A.C."/>
            <person name="Kisner P."/>
            <person name="Kumar M."/>
            <person name="Lance K."/>
            <person name="Landers T."/>
            <person name="Lara M."/>
            <person name="Lee W."/>
            <person name="Leger J.P."/>
            <person name="Lennon N."/>
            <person name="Leuper L."/>
            <person name="LeVine S."/>
            <person name="Liu J."/>
            <person name="Liu X."/>
            <person name="Lokyitsang Y."/>
            <person name="Lokyitsang T."/>
            <person name="Lui A."/>
            <person name="Macdonald J."/>
            <person name="Major J."/>
            <person name="Marabella R."/>
            <person name="Maru K."/>
            <person name="Matthews C."/>
            <person name="McDonough S."/>
            <person name="Mehta T."/>
            <person name="Meldrim J."/>
            <person name="Melnikov A."/>
            <person name="Meneus L."/>
            <person name="Mihalev A."/>
            <person name="Mihova T."/>
            <person name="Miller K."/>
            <person name="Mittelman R."/>
            <person name="Mlenga V."/>
            <person name="Mulrain L."/>
            <person name="Munson G."/>
            <person name="Navidi A."/>
            <person name="Naylor J."/>
            <person name="Nguyen T."/>
            <person name="Nguyen N."/>
            <person name="Nguyen C."/>
            <person name="Nguyen T."/>
            <person name="Nicol R."/>
            <person name="Norbu N."/>
            <person name="Norbu C."/>
            <person name="Novod N."/>
            <person name="Nyima T."/>
            <person name="Olandt P."/>
            <person name="O'Neill B."/>
            <person name="O'Neill K."/>
            <person name="Osman S."/>
            <person name="Oyono L."/>
            <person name="Patti C."/>
            <person name="Perrin D."/>
            <person name="Phunkhang P."/>
            <person name="Pierre F."/>
            <person name="Priest M."/>
            <person name="Rachupka A."/>
            <person name="Raghuraman S."/>
            <person name="Rameau R."/>
            <person name="Ray V."/>
            <person name="Raymond C."/>
            <person name="Rege F."/>
            <person name="Rise C."/>
            <person name="Rogers J."/>
            <person name="Rogov P."/>
            <person name="Sahalie J."/>
            <person name="Settipalli S."/>
            <person name="Sharpe T."/>
            <person name="Shea T."/>
            <person name="Sheehan M."/>
            <person name="Sherpa N."/>
            <person name="Shi J."/>
            <person name="Shih D."/>
            <person name="Sloan J."/>
            <person name="Smith C."/>
            <person name="Sparrow T."/>
            <person name="Stalker J."/>
            <person name="Stange-Thomann N."/>
            <person name="Stavropoulos S."/>
            <person name="Stone C."/>
            <person name="Stone S."/>
            <person name="Sykes S."/>
            <person name="Tchuinga P."/>
            <person name="Tenzing P."/>
            <person name="Tesfaye S."/>
            <person name="Thoulutsang D."/>
            <person name="Thoulutsang Y."/>
            <person name="Topham K."/>
            <person name="Topping I."/>
            <person name="Tsamla T."/>
            <person name="Vassiliev H."/>
            <person name="Venkataraman V."/>
            <person name="Vo A."/>
            <person name="Wangchuk T."/>
            <person name="Wangdi T."/>
            <person name="Weiand M."/>
            <person name="Wilkinson J."/>
            <person name="Wilson A."/>
            <person name="Yadav S."/>
            <person name="Yang S."/>
            <person name="Yang X."/>
            <person name="Young G."/>
            <person name="Yu Q."/>
            <person name="Zainoun J."/>
            <person name="Zembek L."/>
            <person name="Zimmer A."/>
            <person name="Lander E.S."/>
        </authorList>
    </citation>
    <scope>NUCLEOTIDE SEQUENCE [LARGE SCALE GENOMIC DNA]</scope>
    <source>
        <strain evidence="3">Boxer</strain>
    </source>
</reference>
<organism evidence="4 6">
    <name type="scientific">Canis lupus familiaris</name>
    <name type="common">Dog</name>
    <name type="synonym">Canis familiaris</name>
    <dbReference type="NCBI Taxonomy" id="9615"/>
    <lineage>
        <taxon>Eukaryota</taxon>
        <taxon>Metazoa</taxon>
        <taxon>Chordata</taxon>
        <taxon>Craniata</taxon>
        <taxon>Vertebrata</taxon>
        <taxon>Euteleostomi</taxon>
        <taxon>Mammalia</taxon>
        <taxon>Eutheria</taxon>
        <taxon>Laurasiatheria</taxon>
        <taxon>Carnivora</taxon>
        <taxon>Caniformia</taxon>
        <taxon>Canidae</taxon>
        <taxon>Canis</taxon>
    </lineage>
</organism>
<dbReference type="InterPro" id="IPR003303">
    <property type="entry name" value="Filaggrin"/>
</dbReference>
<dbReference type="Pfam" id="PF01023">
    <property type="entry name" value="S_100"/>
    <property type="match status" value="1"/>
</dbReference>
<feature type="compositionally biased region" description="Polar residues" evidence="1">
    <location>
        <begin position="148"/>
        <end position="165"/>
    </location>
</feature>
<dbReference type="InterPro" id="IPR013787">
    <property type="entry name" value="S100_Ca-bd_sub"/>
</dbReference>
<evidence type="ECO:0000313" key="3">
    <source>
        <dbReference type="Ensembl" id="ENSCAFP00000069098.1"/>
    </source>
</evidence>
<evidence type="ECO:0000256" key="1">
    <source>
        <dbReference type="SAM" id="MobiDB-lite"/>
    </source>
</evidence>
<dbReference type="Pfam" id="PF03516">
    <property type="entry name" value="Filaggrin"/>
    <property type="match status" value="2"/>
</dbReference>
<dbReference type="Proteomes" id="UP000694429">
    <property type="component" value="Chromosome 17"/>
</dbReference>
<accession>A0A8P0PI71</accession>
<feature type="compositionally biased region" description="Low complexity" evidence="1">
    <location>
        <begin position="183"/>
        <end position="193"/>
    </location>
</feature>
<feature type="compositionally biased region" description="Polar residues" evidence="1">
    <location>
        <begin position="94"/>
        <end position="104"/>
    </location>
</feature>
<dbReference type="Proteomes" id="UP000002254">
    <property type="component" value="Chromosome 17"/>
</dbReference>
<dbReference type="PANTHER" id="PTHR22571">
    <property type="entry name" value="FILAGGRIN-RELATED"/>
    <property type="match status" value="1"/>
</dbReference>
<dbReference type="GO" id="GO:0005198">
    <property type="term" value="F:structural molecule activity"/>
    <property type="evidence" value="ECO:0007669"/>
    <property type="project" value="InterPro"/>
</dbReference>
<evidence type="ECO:0000313" key="6">
    <source>
        <dbReference type="Proteomes" id="UP000694429"/>
    </source>
</evidence>
<proteinExistence type="predicted"/>
<feature type="compositionally biased region" description="Low complexity" evidence="1">
    <location>
        <begin position="251"/>
        <end position="262"/>
    </location>
</feature>
<protein>
    <recommendedName>
        <fullName evidence="2">S100/CaBP-9k-type calcium binding subdomain domain-containing protein</fullName>
    </recommendedName>
</protein>
<dbReference type="Gene3D" id="1.10.238.10">
    <property type="entry name" value="EF-hand"/>
    <property type="match status" value="1"/>
</dbReference>
<evidence type="ECO:0000313" key="4">
    <source>
        <dbReference type="Ensembl" id="ENSCAFP00030027299.1"/>
    </source>
</evidence>
<feature type="compositionally biased region" description="Basic and acidic residues" evidence="1">
    <location>
        <begin position="73"/>
        <end position="90"/>
    </location>
</feature>
<feature type="region of interest" description="Disordered" evidence="1">
    <location>
        <begin position="73"/>
        <end position="274"/>
    </location>
</feature>
<reference evidence="4" key="3">
    <citation type="submission" date="2025-05" db="UniProtKB">
        <authorList>
            <consortium name="Ensembl"/>
        </authorList>
    </citation>
    <scope>IDENTIFICATION</scope>
</reference>
<name>A0A8C0NJ54_CANLF</name>
<reference evidence="4" key="2">
    <citation type="submission" date="2019-03" db="EMBL/GenBank/DDBJ databases">
        <authorList>
            <person name="Warren W.C."/>
            <person name="Johnson G.S."/>
        </authorList>
    </citation>
    <scope>NUCLEOTIDE SEQUENCE [LARGE SCALE GENOMIC DNA]</scope>
    <source>
        <strain evidence="4">Basenji</strain>
    </source>
</reference>
<feature type="compositionally biased region" description="Polar residues" evidence="1">
    <location>
        <begin position="217"/>
        <end position="238"/>
    </location>
</feature>